<comment type="caution">
    <text evidence="5">The sequence shown here is derived from an EMBL/GenBank/DDBJ whole genome shotgun (WGS) entry which is preliminary data.</text>
</comment>
<dbReference type="Pfam" id="PF07693">
    <property type="entry name" value="KAP_NTPase"/>
    <property type="match status" value="1"/>
</dbReference>
<evidence type="ECO:0000259" key="2">
    <source>
        <dbReference type="Pfam" id="PF25791"/>
    </source>
</evidence>
<evidence type="ECO:0000313" key="5">
    <source>
        <dbReference type="EMBL" id="HIS35182.1"/>
    </source>
</evidence>
<evidence type="ECO:0000259" key="1">
    <source>
        <dbReference type="Pfam" id="PF07693"/>
    </source>
</evidence>
<dbReference type="Pfam" id="PF25791">
    <property type="entry name" value="WHD_BREX_BrxC"/>
    <property type="match status" value="1"/>
</dbReference>
<accession>A0A9D1EXK0</accession>
<dbReference type="InterPro" id="IPR058038">
    <property type="entry name" value="BREX_BrxC_wHTH"/>
</dbReference>
<reference evidence="5" key="2">
    <citation type="journal article" date="2021" name="PeerJ">
        <title>Extensive microbial diversity within the chicken gut microbiome revealed by metagenomics and culture.</title>
        <authorList>
            <person name="Gilroy R."/>
            <person name="Ravi A."/>
            <person name="Getino M."/>
            <person name="Pursley I."/>
            <person name="Horton D.L."/>
            <person name="Alikhan N.F."/>
            <person name="Baker D."/>
            <person name="Gharbi K."/>
            <person name="Hall N."/>
            <person name="Watson M."/>
            <person name="Adriaenssens E.M."/>
            <person name="Foster-Nyarko E."/>
            <person name="Jarju S."/>
            <person name="Secka A."/>
            <person name="Antonio M."/>
            <person name="Oren A."/>
            <person name="Chaudhuri R.R."/>
            <person name="La Ragione R."/>
            <person name="Hildebrand F."/>
            <person name="Pallen M.J."/>
        </authorList>
    </citation>
    <scope>NUCLEOTIDE SEQUENCE</scope>
    <source>
        <strain evidence="5">6276</strain>
    </source>
</reference>
<feature type="domain" description="Probable ATP-binding protein BrxC winged helix-turn-helix" evidence="2">
    <location>
        <begin position="736"/>
        <end position="853"/>
    </location>
</feature>
<dbReference type="InterPro" id="IPR058037">
    <property type="entry name" value="BREX_BrxC_helical"/>
</dbReference>
<dbReference type="EMBL" id="DVIU01000020">
    <property type="protein sequence ID" value="HIS35182.1"/>
    <property type="molecule type" value="Genomic_DNA"/>
</dbReference>
<dbReference type="Pfam" id="PF25796">
    <property type="entry name" value="BREX_BrxC_4th"/>
    <property type="match status" value="1"/>
</dbReference>
<feature type="domain" description="KAP NTPase" evidence="1">
    <location>
        <begin position="62"/>
        <end position="286"/>
    </location>
</feature>
<dbReference type="SUPFAM" id="SSF52540">
    <property type="entry name" value="P-loop containing nucleoside triphosphate hydrolases"/>
    <property type="match status" value="1"/>
</dbReference>
<reference evidence="5" key="1">
    <citation type="submission" date="2020-10" db="EMBL/GenBank/DDBJ databases">
        <authorList>
            <person name="Gilroy R."/>
        </authorList>
    </citation>
    <scope>NUCLEOTIDE SEQUENCE</scope>
    <source>
        <strain evidence="5">6276</strain>
    </source>
</reference>
<gene>
    <name evidence="5" type="primary">brxC</name>
    <name evidence="5" type="ORF">IAC10_00930</name>
</gene>
<dbReference type="InterPro" id="IPR047679">
    <property type="entry name" value="BREX_BrxC"/>
</dbReference>
<dbReference type="NCBIfam" id="NF033441">
    <property type="entry name" value="BREX_BrxC"/>
    <property type="match status" value="1"/>
</dbReference>
<feature type="domain" description="Probable ATP-binding protein BrxC alpha-helical" evidence="3">
    <location>
        <begin position="861"/>
        <end position="981"/>
    </location>
</feature>
<evidence type="ECO:0000259" key="4">
    <source>
        <dbReference type="Pfam" id="PF25796"/>
    </source>
</evidence>
<dbReference type="AlphaFoldDB" id="A0A9D1EXK0"/>
<dbReference type="InterPro" id="IPR027417">
    <property type="entry name" value="P-loop_NTPase"/>
</dbReference>
<sequence>MIIRDMFQDDINRQINGVIKVDQSAEDVVRQEVKEYIITKELKKHIITFFNFYDDSFITPTADIGVWISGFFGSGKSHFLKMLSYILSNKKIGSISTVEAFRSKFEDDPATFMMIDNATRNLTETILFNIDVEGPLNKDKTAVIRVFAKMFYNHLGFYGEDLKVAKLEQFIEKQGKTARFRESFKNHNGGEWLESRASYNFFEDDVVSALQEVLCMSESAARNWFDGTETAEISIAQLVSEIKEYVDTKPKNFRLLFMIDEVGQYIGEDTNLLLNLQSLVEELGSVCMGQVWVVCTGQEAVDEIIRVRQDEFSRIQARFKTRLSLTSSSVDEVVQKRILKKKAEAVPVLEEVYGKNDSVLKNLFTFTDCVLDIKGYSGPTDFVINYPFVPYQFIVMQKVFNEIRKHGNAGRHQSNGERSMLSGFQETAQRLQDRDENTLAPFYMFYDTLHSFLDGAIRRVIERCEKAAVNGDGIEEYDVSVLKLLYLIRYIDNDIKSTIDNITILMADNINVDKIALREKVCASLDRLLSQNYIGRSGDSYNFLTDEEQDIQKDIQREQVDTSALVKRIGDMIYGDIYTSKKYRYDKKYDFAFDGYVDGIAIGTPSNNMQIKFLTVATDPTDKTELRLRTQSSKQITVVLADTPYYSSLESAMKIRNYVKRRNVSQMPKSMQDIIRGKQDEATNYENEAMSALRKAMEEADFYVDGEKLQIRGGDAKSRIDQAFEYLVEHVYSELTLIEKNYEFDSEIREVLTGQGQQDMVPPNSSAAAKVEEFLEMQQVRHLPTSMADIQSRYQAIPYGWREIDIAAVVALLIRNQKVTIKYSGMTIQPDHPKLVDMLRKRTETGKTLISKRLVVAEQSMKRAKAFLREYFDKMDVPSDEDGLIKFINESFTAQLERYRAMYARFQGHNYPNKQLVEDAVELIKDILSYNKDNIALVNRILEKADALSDNKDDMVAVEQFFKTQVDVFDRAAKFESDLYNDVDYIATDAEATKALDKIRLIVRVNKAADVIYRSIPELPSLMATIKASHDNMLELKRKELEEIVRQCLEEIHTKGSVNAQTKAESDRADEFYRNKQEQIAHCTSLAILDGYIKQIFDYKDSICEKIEALSCTQFHEEEHGAEQKPKKIYKTVYRQTVFPSKKIESQEELDEYLAKVHEQLSALMNNSDGIEIK</sequence>
<name>A0A9D1EXK0_9BACT</name>
<evidence type="ECO:0000259" key="3">
    <source>
        <dbReference type="Pfam" id="PF25792"/>
    </source>
</evidence>
<dbReference type="InterPro" id="IPR058036">
    <property type="entry name" value="BREX_BrxC_4th"/>
</dbReference>
<evidence type="ECO:0000313" key="6">
    <source>
        <dbReference type="Proteomes" id="UP000823928"/>
    </source>
</evidence>
<proteinExistence type="predicted"/>
<protein>
    <submittedName>
        <fullName evidence="5">BREX system P-loop protein BrxC</fullName>
    </submittedName>
</protein>
<feature type="domain" description="Probable ATP-binding protein BrxC 4th six-stranded beta-sheet" evidence="4">
    <location>
        <begin position="559"/>
        <end position="727"/>
    </location>
</feature>
<dbReference type="InterPro" id="IPR011646">
    <property type="entry name" value="KAP_P-loop"/>
</dbReference>
<dbReference type="Pfam" id="PF25792">
    <property type="entry name" value="BREX_BrxC_helical"/>
    <property type="match status" value="1"/>
</dbReference>
<organism evidence="5 6">
    <name type="scientific">Candidatus Scatousia excrementigallinarum</name>
    <dbReference type="NCBI Taxonomy" id="2840935"/>
    <lineage>
        <taxon>Bacteria</taxon>
        <taxon>Candidatus Scatousia</taxon>
    </lineage>
</organism>
<dbReference type="Proteomes" id="UP000823928">
    <property type="component" value="Unassembled WGS sequence"/>
</dbReference>